<dbReference type="Proteomes" id="UP000821866">
    <property type="component" value="Unassembled WGS sequence"/>
</dbReference>
<sequence>MTSPSIAGFPGIPFSFGLFLPFVDRPGGLRGTDYWSELDKSTELVCRGTSASRPCNRALMQLQQFTKQFRRIVDVRVIEKITTPEQSHLPEPHVALSDNDAEMYARNSENCNNEQLDPSAIEQDTWKDLHAVHRGAVATAPVTLSVMWSPAAAIAVDGAPRVGVVGERGLQLPRRPQLLFSLLR</sequence>
<proteinExistence type="predicted"/>
<evidence type="ECO:0000313" key="2">
    <source>
        <dbReference type="Proteomes" id="UP000821866"/>
    </source>
</evidence>
<evidence type="ECO:0000313" key="1">
    <source>
        <dbReference type="EMBL" id="KAH7964625.1"/>
    </source>
</evidence>
<accession>A0A9J6D145</accession>
<keyword evidence="2" id="KW-1185">Reference proteome</keyword>
<protein>
    <submittedName>
        <fullName evidence="1">Uncharacterized protein</fullName>
    </submittedName>
</protein>
<name>A0A9J6D145_RHIMP</name>
<gene>
    <name evidence="1" type="ORF">HPB51_027141</name>
</gene>
<dbReference type="EMBL" id="JABSTU010003797">
    <property type="protein sequence ID" value="KAH7964625.1"/>
    <property type="molecule type" value="Genomic_DNA"/>
</dbReference>
<dbReference type="AlphaFoldDB" id="A0A9J6D145"/>
<organism evidence="1 2">
    <name type="scientific">Rhipicephalus microplus</name>
    <name type="common">Cattle tick</name>
    <name type="synonym">Boophilus microplus</name>
    <dbReference type="NCBI Taxonomy" id="6941"/>
    <lineage>
        <taxon>Eukaryota</taxon>
        <taxon>Metazoa</taxon>
        <taxon>Ecdysozoa</taxon>
        <taxon>Arthropoda</taxon>
        <taxon>Chelicerata</taxon>
        <taxon>Arachnida</taxon>
        <taxon>Acari</taxon>
        <taxon>Parasitiformes</taxon>
        <taxon>Ixodida</taxon>
        <taxon>Ixodoidea</taxon>
        <taxon>Ixodidae</taxon>
        <taxon>Rhipicephalinae</taxon>
        <taxon>Rhipicephalus</taxon>
        <taxon>Boophilus</taxon>
    </lineage>
</organism>
<comment type="caution">
    <text evidence="1">The sequence shown here is derived from an EMBL/GenBank/DDBJ whole genome shotgun (WGS) entry which is preliminary data.</text>
</comment>
<reference evidence="1" key="1">
    <citation type="journal article" date="2020" name="Cell">
        <title>Large-Scale Comparative Analyses of Tick Genomes Elucidate Their Genetic Diversity and Vector Capacities.</title>
        <authorList>
            <consortium name="Tick Genome and Microbiome Consortium (TIGMIC)"/>
            <person name="Jia N."/>
            <person name="Wang J."/>
            <person name="Shi W."/>
            <person name="Du L."/>
            <person name="Sun Y."/>
            <person name="Zhan W."/>
            <person name="Jiang J.F."/>
            <person name="Wang Q."/>
            <person name="Zhang B."/>
            <person name="Ji P."/>
            <person name="Bell-Sakyi L."/>
            <person name="Cui X.M."/>
            <person name="Yuan T.T."/>
            <person name="Jiang B.G."/>
            <person name="Yang W.F."/>
            <person name="Lam T.T."/>
            <person name="Chang Q.C."/>
            <person name="Ding S.J."/>
            <person name="Wang X.J."/>
            <person name="Zhu J.G."/>
            <person name="Ruan X.D."/>
            <person name="Zhao L."/>
            <person name="Wei J.T."/>
            <person name="Ye R.Z."/>
            <person name="Que T.C."/>
            <person name="Du C.H."/>
            <person name="Zhou Y.H."/>
            <person name="Cheng J.X."/>
            <person name="Dai P.F."/>
            <person name="Guo W.B."/>
            <person name="Han X.H."/>
            <person name="Huang E.J."/>
            <person name="Li L.F."/>
            <person name="Wei W."/>
            <person name="Gao Y.C."/>
            <person name="Liu J.Z."/>
            <person name="Shao H.Z."/>
            <person name="Wang X."/>
            <person name="Wang C.C."/>
            <person name="Yang T.C."/>
            <person name="Huo Q.B."/>
            <person name="Li W."/>
            <person name="Chen H.Y."/>
            <person name="Chen S.E."/>
            <person name="Zhou L.G."/>
            <person name="Ni X.B."/>
            <person name="Tian J.H."/>
            <person name="Sheng Y."/>
            <person name="Liu T."/>
            <person name="Pan Y.S."/>
            <person name="Xia L.Y."/>
            <person name="Li J."/>
            <person name="Zhao F."/>
            <person name="Cao W.C."/>
        </authorList>
    </citation>
    <scope>NUCLEOTIDE SEQUENCE</scope>
    <source>
        <strain evidence="1">Rmic-2018</strain>
    </source>
</reference>
<reference evidence="1" key="2">
    <citation type="submission" date="2021-09" db="EMBL/GenBank/DDBJ databases">
        <authorList>
            <person name="Jia N."/>
            <person name="Wang J."/>
            <person name="Shi W."/>
            <person name="Du L."/>
            <person name="Sun Y."/>
            <person name="Zhan W."/>
            <person name="Jiang J."/>
            <person name="Wang Q."/>
            <person name="Zhang B."/>
            <person name="Ji P."/>
            <person name="Sakyi L.B."/>
            <person name="Cui X."/>
            <person name="Yuan T."/>
            <person name="Jiang B."/>
            <person name="Yang W."/>
            <person name="Lam T.T.-Y."/>
            <person name="Chang Q."/>
            <person name="Ding S."/>
            <person name="Wang X."/>
            <person name="Zhu J."/>
            <person name="Ruan X."/>
            <person name="Zhao L."/>
            <person name="Wei J."/>
            <person name="Que T."/>
            <person name="Du C."/>
            <person name="Cheng J."/>
            <person name="Dai P."/>
            <person name="Han X."/>
            <person name="Huang E."/>
            <person name="Gao Y."/>
            <person name="Liu J."/>
            <person name="Shao H."/>
            <person name="Ye R."/>
            <person name="Li L."/>
            <person name="Wei W."/>
            <person name="Wang X."/>
            <person name="Wang C."/>
            <person name="Huo Q."/>
            <person name="Li W."/>
            <person name="Guo W."/>
            <person name="Chen H."/>
            <person name="Chen S."/>
            <person name="Zhou L."/>
            <person name="Zhou L."/>
            <person name="Ni X."/>
            <person name="Tian J."/>
            <person name="Zhou Y."/>
            <person name="Sheng Y."/>
            <person name="Liu T."/>
            <person name="Pan Y."/>
            <person name="Xia L."/>
            <person name="Li J."/>
            <person name="Zhao F."/>
            <person name="Cao W."/>
        </authorList>
    </citation>
    <scope>NUCLEOTIDE SEQUENCE</scope>
    <source>
        <strain evidence="1">Rmic-2018</strain>
        <tissue evidence="1">Larvae</tissue>
    </source>
</reference>